<dbReference type="Pfam" id="PF03407">
    <property type="entry name" value="Nucleotid_trans"/>
    <property type="match status" value="1"/>
</dbReference>
<dbReference type="InterPro" id="IPR052636">
    <property type="entry name" value="UDP-D-xylose:L-fucose_XylT"/>
</dbReference>
<dbReference type="Proteomes" id="UP000195557">
    <property type="component" value="Unassembled WGS sequence"/>
</dbReference>
<reference evidence="2" key="1">
    <citation type="submission" date="2017-04" db="EMBL/GenBank/DDBJ databases">
        <title>Population genomics of picophytoplankton unveils novel chromosome hypervariability.</title>
        <authorList>
            <consortium name="DOE Joint Genome Institute"/>
            <person name="Blanc-Mathieu R."/>
            <person name="Krasovec M."/>
            <person name="Hebrard M."/>
            <person name="Yau S."/>
            <person name="Desgranges E."/>
            <person name="Martin J."/>
            <person name="Schackwitz W."/>
            <person name="Kuo A."/>
            <person name="Salin G."/>
            <person name="Donnadieu C."/>
            <person name="Desdevises Y."/>
            <person name="Sanchez-Ferandin S."/>
            <person name="Moreau H."/>
            <person name="Rivals E."/>
            <person name="Grigoriev I.V."/>
            <person name="Grimsley N."/>
            <person name="Eyre-Walker A."/>
            <person name="Piganeau G."/>
        </authorList>
    </citation>
    <scope>NUCLEOTIDE SEQUENCE [LARGE SCALE GENOMIC DNA]</scope>
    <source>
        <strain evidence="2">RCC 1115</strain>
    </source>
</reference>
<sequence length="341" mass="37850">MRNDARLGVPGLAAHVAERRDPESDDARILVLTKPFEWGMTYLQIASVKRWAPKLLPHITVLTYDEATQKSCEAHRGVDCFFDTDFVRQFGANVNDGKARDAMSWRKVHAALELLRAKVSVVILDSDTVFLSDPTEAWTNALEKYDVIVSSDVGDEREAQGNMNTKMVIFPASARSEEICEKWLEGESRLVSNVNFGEYPEQSFWNYVLVPTNAGRHHIHAMSTAESSNFITAAAGADGTFPGTHTVTASYCGDTEDKEQFLQHILETKHNAEAKLGIGPKSVTDPSNTALPLHSATDFDHDGVADAAAFPHPDLKCDHVKRRLVAEKRFAVTSDRHITWT</sequence>
<name>A0A1Y5IED1_OSTTA</name>
<dbReference type="InterPro" id="IPR005069">
    <property type="entry name" value="Nucl-diP-sugar_transferase"/>
</dbReference>
<protein>
    <submittedName>
        <fullName evidence="2">Nucleotide-diphospho-sugar transferase-domain-containing protein</fullName>
    </submittedName>
</protein>
<keyword evidence="2" id="KW-0808">Transferase</keyword>
<dbReference type="PANTHER" id="PTHR47032:SF1">
    <property type="entry name" value="UDP-D-XYLOSE:L-FUCOSE ALPHA-1,3-D-XYLOSYLTRANSFERASE-RELATED"/>
    <property type="match status" value="1"/>
</dbReference>
<evidence type="ECO:0000259" key="1">
    <source>
        <dbReference type="Pfam" id="PF03407"/>
    </source>
</evidence>
<dbReference type="EMBL" id="KZ155790">
    <property type="protein sequence ID" value="OUS45472.1"/>
    <property type="molecule type" value="Genomic_DNA"/>
</dbReference>
<dbReference type="GO" id="GO:0016757">
    <property type="term" value="F:glycosyltransferase activity"/>
    <property type="evidence" value="ECO:0007669"/>
    <property type="project" value="TreeGrafter"/>
</dbReference>
<accession>A0A1Y5IED1</accession>
<dbReference type="PANTHER" id="PTHR47032">
    <property type="entry name" value="UDP-D-XYLOSE:L-FUCOSE ALPHA-1,3-D-XYLOSYLTRANSFERASE-RELATED"/>
    <property type="match status" value="1"/>
</dbReference>
<evidence type="ECO:0000313" key="2">
    <source>
        <dbReference type="EMBL" id="OUS45472.1"/>
    </source>
</evidence>
<feature type="domain" description="Nucleotide-diphospho-sugar transferase" evidence="1">
    <location>
        <begin position="55"/>
        <end position="262"/>
    </location>
</feature>
<gene>
    <name evidence="2" type="ORF">BE221DRAFT_193164</name>
</gene>
<dbReference type="AlphaFoldDB" id="A0A1Y5IED1"/>
<organism evidence="2">
    <name type="scientific">Ostreococcus tauri</name>
    <name type="common">Marine green alga</name>
    <dbReference type="NCBI Taxonomy" id="70448"/>
    <lineage>
        <taxon>Eukaryota</taxon>
        <taxon>Viridiplantae</taxon>
        <taxon>Chlorophyta</taxon>
        <taxon>Mamiellophyceae</taxon>
        <taxon>Mamiellales</taxon>
        <taxon>Bathycoccaceae</taxon>
        <taxon>Ostreococcus</taxon>
    </lineage>
</organism>
<proteinExistence type="predicted"/>
<dbReference type="GO" id="GO:0005794">
    <property type="term" value="C:Golgi apparatus"/>
    <property type="evidence" value="ECO:0007669"/>
    <property type="project" value="TreeGrafter"/>
</dbReference>